<evidence type="ECO:0000313" key="3">
    <source>
        <dbReference type="Proteomes" id="UP000006691"/>
    </source>
</evidence>
<reference evidence="3" key="1">
    <citation type="submission" date="2011-04" db="EMBL/GenBank/DDBJ databases">
        <title>Genome sequence of Solibacillus silvestris StLB046.</title>
        <authorList>
            <person name="Morohoshi T."/>
            <person name="Someya N."/>
            <person name="Ikeda T."/>
        </authorList>
    </citation>
    <scope>NUCLEOTIDE SEQUENCE [LARGE SCALE GENOMIC DNA]</scope>
    <source>
        <strain evidence="3">StLB046</strain>
    </source>
</reference>
<dbReference type="HOGENOM" id="CLU_048731_2_0_9"/>
<dbReference type="PANTHER" id="PTHR40032:SF1">
    <property type="entry name" value="EXPORTED PROTEIN"/>
    <property type="match status" value="1"/>
</dbReference>
<accession>F2F8G0</accession>
<evidence type="ECO:0000259" key="1">
    <source>
        <dbReference type="Pfam" id="PF12671"/>
    </source>
</evidence>
<dbReference type="eggNOG" id="COG2304">
    <property type="taxonomic scope" value="Bacteria"/>
</dbReference>
<sequence>MPTYNRMAAVAYANRWWDSFNPEYPVFRDDCTNFISQCLRAGGAPMRGAPNRGQGWWMIGQPERWSYSWSVAHSLRWYLETSTQGLRATRVSSASELQLGDVIFYDFTGDGRIDHSTIVTRIEQGVPYVNAHTSNSSDRIYTYEDSSAYTPNMQYYYYHIEDEF</sequence>
<keyword evidence="3" id="KW-1185">Reference proteome</keyword>
<reference evidence="2 3" key="2">
    <citation type="journal article" date="2012" name="J. Biosci. Bioeng.">
        <title>Complete genome sequence and characterization of the N-acylhomoserine lactone-degrading gene of the potato leaf-associated Solibacillus silvestris.</title>
        <authorList>
            <person name="Morohoshi T."/>
            <person name="Tominaga Y."/>
            <person name="Someya N."/>
            <person name="Ikeda T."/>
        </authorList>
    </citation>
    <scope>NUCLEOTIDE SEQUENCE [LARGE SCALE GENOMIC DNA]</scope>
    <source>
        <strain evidence="2 3">StLB046</strain>
    </source>
</reference>
<dbReference type="InterPro" id="IPR024301">
    <property type="entry name" value="Amidase_6"/>
</dbReference>
<dbReference type="AlphaFoldDB" id="F2F8G0"/>
<dbReference type="EMBL" id="AP012157">
    <property type="protein sequence ID" value="BAK17964.1"/>
    <property type="molecule type" value="Genomic_DNA"/>
</dbReference>
<dbReference type="PATRIC" id="fig|1002809.3.peg.3589"/>
<dbReference type="Pfam" id="PF12671">
    <property type="entry name" value="Amidase_6"/>
    <property type="match status" value="1"/>
</dbReference>
<evidence type="ECO:0000313" key="2">
    <source>
        <dbReference type="EMBL" id="BAK17964.1"/>
    </source>
</evidence>
<protein>
    <recommendedName>
        <fullName evidence="1">Putative amidase domain-containing protein</fullName>
    </recommendedName>
</protein>
<organism evidence="2 3">
    <name type="scientific">Solibacillus silvestris (strain StLB046)</name>
    <name type="common">Bacillus silvestris</name>
    <dbReference type="NCBI Taxonomy" id="1002809"/>
    <lineage>
        <taxon>Bacteria</taxon>
        <taxon>Bacillati</taxon>
        <taxon>Bacillota</taxon>
        <taxon>Bacilli</taxon>
        <taxon>Bacillales</taxon>
        <taxon>Caryophanaceae</taxon>
        <taxon>Solibacillus</taxon>
    </lineage>
</organism>
<proteinExistence type="predicted"/>
<feature type="domain" description="Putative amidase" evidence="1">
    <location>
        <begin position="4"/>
        <end position="158"/>
    </location>
</feature>
<dbReference type="STRING" id="1002809.SSIL_3541"/>
<dbReference type="PANTHER" id="PTHR40032">
    <property type="entry name" value="EXPORTED PROTEIN-RELATED"/>
    <property type="match status" value="1"/>
</dbReference>
<name>F2F8G0_SOLSS</name>
<dbReference type="Gene3D" id="3.90.1720.10">
    <property type="entry name" value="endopeptidase domain like (from Nostoc punctiforme)"/>
    <property type="match status" value="1"/>
</dbReference>
<dbReference type="Proteomes" id="UP000006691">
    <property type="component" value="Chromosome"/>
</dbReference>
<dbReference type="KEGG" id="siv:SSIL_3541"/>
<gene>
    <name evidence="2" type="ordered locus">SSIL_3541</name>
</gene>